<sequence length="342" mass="37812">MKITALLNVIIAAAISRECSCFTATYSTPTAILRRTSQSPGLRWNSRRHNSATSLYMSDTARTAEIITKEETESPSIEDVQTQQQVGFFSNISAKDINGFINTAVVVAVLTALVFKVTSVDAGLTRGWTPEEIATRIPIDNWIGYSSTLHNSPISTKAITSASVYTIGDVIAQKTEGAGMGELDRPRIIRSLLAGLIGHGPMSHFWYEYSEDFFDNVLHLTEWWSFFPKVAIDQATWGPLWNNTYILLLGLMKLDSWERIWGDMKRTTIPLIVSGLKLWPLAHCVTYGLIPVENRLLWVDLVEIIWVTILANQASGDGHGAVHGEPDKTTAENDELAAPSST</sequence>
<feature type="chain" id="PRO_5036394140" evidence="8">
    <location>
        <begin position="22"/>
        <end position="342"/>
    </location>
</feature>
<keyword evidence="4" id="KW-1133">Transmembrane helix</keyword>
<feature type="compositionally biased region" description="Basic and acidic residues" evidence="7">
    <location>
        <begin position="320"/>
        <end position="331"/>
    </location>
</feature>
<dbReference type="AlphaFoldDB" id="A0A6V2I5L6"/>
<organism evidence="9">
    <name type="scientific">Ditylum brightwellii</name>
    <dbReference type="NCBI Taxonomy" id="49249"/>
    <lineage>
        <taxon>Eukaryota</taxon>
        <taxon>Sar</taxon>
        <taxon>Stramenopiles</taxon>
        <taxon>Ochrophyta</taxon>
        <taxon>Bacillariophyta</taxon>
        <taxon>Mediophyceae</taxon>
        <taxon>Lithodesmiophycidae</taxon>
        <taxon>Lithodesmiales</taxon>
        <taxon>Lithodesmiaceae</taxon>
        <taxon>Ditylum</taxon>
    </lineage>
</organism>
<evidence type="ECO:0000313" key="10">
    <source>
        <dbReference type="EMBL" id="CAE4623025.1"/>
    </source>
</evidence>
<evidence type="ECO:0000256" key="8">
    <source>
        <dbReference type="SAM" id="SignalP"/>
    </source>
</evidence>
<evidence type="ECO:0000256" key="7">
    <source>
        <dbReference type="SAM" id="MobiDB-lite"/>
    </source>
</evidence>
<reference evidence="9" key="1">
    <citation type="submission" date="2021-01" db="EMBL/GenBank/DDBJ databases">
        <authorList>
            <person name="Corre E."/>
            <person name="Pelletier E."/>
            <person name="Niang G."/>
            <person name="Scheremetjew M."/>
            <person name="Finn R."/>
            <person name="Kale V."/>
            <person name="Holt S."/>
            <person name="Cochrane G."/>
            <person name="Meng A."/>
            <person name="Brown T."/>
            <person name="Cohen L."/>
        </authorList>
    </citation>
    <scope>NUCLEOTIDE SEQUENCE</scope>
    <source>
        <strain evidence="9">GSO104</strain>
    </source>
</reference>
<feature type="signal peptide" evidence="8">
    <location>
        <begin position="1"/>
        <end position="21"/>
    </location>
</feature>
<dbReference type="InterPro" id="IPR007248">
    <property type="entry name" value="Mpv17_PMP22"/>
</dbReference>
<evidence type="ECO:0000256" key="6">
    <source>
        <dbReference type="RuleBase" id="RU363053"/>
    </source>
</evidence>
<evidence type="ECO:0000256" key="4">
    <source>
        <dbReference type="ARBA" id="ARBA00022989"/>
    </source>
</evidence>
<dbReference type="Pfam" id="PF04117">
    <property type="entry name" value="Mpv17_PMP22"/>
    <property type="match status" value="1"/>
</dbReference>
<keyword evidence="5" id="KW-0472">Membrane</keyword>
<protein>
    <submittedName>
        <fullName evidence="9">Uncharacterized protein</fullName>
    </submittedName>
</protein>
<evidence type="ECO:0000256" key="2">
    <source>
        <dbReference type="ARBA" id="ARBA00006824"/>
    </source>
</evidence>
<feature type="region of interest" description="Disordered" evidence="7">
    <location>
        <begin position="317"/>
        <end position="342"/>
    </location>
</feature>
<dbReference type="PANTHER" id="PTHR11266">
    <property type="entry name" value="PEROXISOMAL MEMBRANE PROTEIN 2, PXMP2 MPV17"/>
    <property type="match status" value="1"/>
</dbReference>
<keyword evidence="8" id="KW-0732">Signal</keyword>
<gene>
    <name evidence="9" type="ORF">DBRI00130_LOCUS23212</name>
    <name evidence="10" type="ORF">DBRI00130_LOCUS23214</name>
</gene>
<comment type="similarity">
    <text evidence="2 6">Belongs to the peroxisomal membrane protein PXMP2/4 family.</text>
</comment>
<proteinExistence type="inferred from homology"/>
<evidence type="ECO:0000256" key="5">
    <source>
        <dbReference type="ARBA" id="ARBA00023136"/>
    </source>
</evidence>
<dbReference type="GO" id="GO:0016020">
    <property type="term" value="C:membrane"/>
    <property type="evidence" value="ECO:0007669"/>
    <property type="project" value="UniProtKB-SubCell"/>
</dbReference>
<comment type="subcellular location">
    <subcellularLocation>
        <location evidence="1">Membrane</location>
        <topology evidence="1">Multi-pass membrane protein</topology>
    </subcellularLocation>
</comment>
<accession>A0A6V2I5L6</accession>
<name>A0A6V2I5L6_9STRA</name>
<evidence type="ECO:0000256" key="1">
    <source>
        <dbReference type="ARBA" id="ARBA00004141"/>
    </source>
</evidence>
<evidence type="ECO:0000256" key="3">
    <source>
        <dbReference type="ARBA" id="ARBA00022692"/>
    </source>
</evidence>
<dbReference type="PANTHER" id="PTHR11266:SF121">
    <property type="entry name" value="OS09G0315000 PROTEIN"/>
    <property type="match status" value="1"/>
</dbReference>
<dbReference type="GO" id="GO:0005737">
    <property type="term" value="C:cytoplasm"/>
    <property type="evidence" value="ECO:0007669"/>
    <property type="project" value="TreeGrafter"/>
</dbReference>
<dbReference type="EMBL" id="HBNS01029496">
    <property type="protein sequence ID" value="CAE4623022.1"/>
    <property type="molecule type" value="Transcribed_RNA"/>
</dbReference>
<evidence type="ECO:0000313" key="9">
    <source>
        <dbReference type="EMBL" id="CAE4623022.1"/>
    </source>
</evidence>
<keyword evidence="3" id="KW-0812">Transmembrane</keyword>
<dbReference type="EMBL" id="HBNS01029498">
    <property type="protein sequence ID" value="CAE4623025.1"/>
    <property type="molecule type" value="Transcribed_RNA"/>
</dbReference>